<keyword evidence="4" id="KW-1185">Reference proteome</keyword>
<evidence type="ECO:0000313" key="4">
    <source>
        <dbReference type="Proteomes" id="UP001529510"/>
    </source>
</evidence>
<evidence type="ECO:0000259" key="2">
    <source>
        <dbReference type="Pfam" id="PF00535"/>
    </source>
</evidence>
<gene>
    <name evidence="3" type="ORF">M9458_020645</name>
</gene>
<dbReference type="Pfam" id="PF00535">
    <property type="entry name" value="Glycos_transf_2"/>
    <property type="match status" value="1"/>
</dbReference>
<dbReference type="Gene3D" id="3.90.550.10">
    <property type="entry name" value="Spore Coat Polysaccharide Biosynthesis Protein SpsA, Chain A"/>
    <property type="match status" value="1"/>
</dbReference>
<reference evidence="3 4" key="1">
    <citation type="submission" date="2024-05" db="EMBL/GenBank/DDBJ databases">
        <title>Genome sequencing and assembly of Indian major carp, Cirrhinus mrigala (Hamilton, 1822).</title>
        <authorList>
            <person name="Mohindra V."/>
            <person name="Chowdhury L.M."/>
            <person name="Lal K."/>
            <person name="Jena J.K."/>
        </authorList>
    </citation>
    <scope>NUCLEOTIDE SEQUENCE [LARGE SCALE GENOMIC DNA]</scope>
    <source>
        <strain evidence="3">CM1030</strain>
        <tissue evidence="3">Blood</tissue>
    </source>
</reference>
<proteinExistence type="predicted"/>
<evidence type="ECO:0000313" key="3">
    <source>
        <dbReference type="EMBL" id="KAL0184949.1"/>
    </source>
</evidence>
<organism evidence="3 4">
    <name type="scientific">Cirrhinus mrigala</name>
    <name type="common">Mrigala</name>
    <dbReference type="NCBI Taxonomy" id="683832"/>
    <lineage>
        <taxon>Eukaryota</taxon>
        <taxon>Metazoa</taxon>
        <taxon>Chordata</taxon>
        <taxon>Craniata</taxon>
        <taxon>Vertebrata</taxon>
        <taxon>Euteleostomi</taxon>
        <taxon>Actinopterygii</taxon>
        <taxon>Neopterygii</taxon>
        <taxon>Teleostei</taxon>
        <taxon>Ostariophysi</taxon>
        <taxon>Cypriniformes</taxon>
        <taxon>Cyprinidae</taxon>
        <taxon>Labeoninae</taxon>
        <taxon>Labeonini</taxon>
        <taxon>Cirrhinus</taxon>
    </lineage>
</organism>
<protein>
    <recommendedName>
        <fullName evidence="2">Glycosyltransferase 2-like domain-containing protein</fullName>
    </recommendedName>
</protein>
<dbReference type="SUPFAM" id="SSF53448">
    <property type="entry name" value="Nucleotide-diphospho-sugar transferases"/>
    <property type="match status" value="1"/>
</dbReference>
<dbReference type="InterPro" id="IPR029044">
    <property type="entry name" value="Nucleotide-diphossugar_trans"/>
</dbReference>
<feature type="non-terminal residue" evidence="3">
    <location>
        <position position="1"/>
    </location>
</feature>
<dbReference type="PANTHER" id="PTHR11675">
    <property type="entry name" value="N-ACETYLGALACTOSAMINYLTRANSFERASE"/>
    <property type="match status" value="1"/>
</dbReference>
<feature type="domain" description="Glycosyltransferase 2-like" evidence="2">
    <location>
        <begin position="3"/>
        <end position="49"/>
    </location>
</feature>
<keyword evidence="1" id="KW-1015">Disulfide bond</keyword>
<accession>A0ABD0QFQ9</accession>
<dbReference type="PANTHER" id="PTHR11675:SF33">
    <property type="entry name" value="POLYPEPTIDE N-ACETYLGALACTOSAMINYLTRANSFERASE 3"/>
    <property type="match status" value="1"/>
</dbReference>
<evidence type="ECO:0000256" key="1">
    <source>
        <dbReference type="ARBA" id="ARBA00023157"/>
    </source>
</evidence>
<feature type="non-terminal residue" evidence="3">
    <location>
        <position position="49"/>
    </location>
</feature>
<sequence length="49" mass="5583">RLKDELDEYLKQLHIVHVVRQQERKGLITARLLGASVATGETLTFLDAH</sequence>
<name>A0ABD0QFQ9_CIRMR</name>
<dbReference type="EMBL" id="JAMKFB020000009">
    <property type="protein sequence ID" value="KAL0184949.1"/>
    <property type="molecule type" value="Genomic_DNA"/>
</dbReference>
<dbReference type="AlphaFoldDB" id="A0ABD0QFQ9"/>
<dbReference type="Proteomes" id="UP001529510">
    <property type="component" value="Unassembled WGS sequence"/>
</dbReference>
<dbReference type="InterPro" id="IPR001173">
    <property type="entry name" value="Glyco_trans_2-like"/>
</dbReference>
<comment type="caution">
    <text evidence="3">The sequence shown here is derived from an EMBL/GenBank/DDBJ whole genome shotgun (WGS) entry which is preliminary data.</text>
</comment>